<gene>
    <name evidence="11" type="primary">thiD</name>
    <name evidence="11" type="ORF">DX116_10870</name>
</gene>
<organism evidence="11 12">
    <name type="scientific">Aeromicrobium endophyticum</name>
    <dbReference type="NCBI Taxonomy" id="2292704"/>
    <lineage>
        <taxon>Bacteria</taxon>
        <taxon>Bacillati</taxon>
        <taxon>Actinomycetota</taxon>
        <taxon>Actinomycetes</taxon>
        <taxon>Propionibacteriales</taxon>
        <taxon>Nocardioidaceae</taxon>
        <taxon>Aeromicrobium</taxon>
    </lineage>
</organism>
<comment type="catalytic activity">
    <reaction evidence="2">
        <text>4-amino-2-methyl-5-(phosphooxymethyl)pyrimidine + ATP = 4-amino-2-methyl-5-(diphosphooxymethyl)pyrimidine + ADP</text>
        <dbReference type="Rhea" id="RHEA:19893"/>
        <dbReference type="ChEBI" id="CHEBI:30616"/>
        <dbReference type="ChEBI" id="CHEBI:57841"/>
        <dbReference type="ChEBI" id="CHEBI:58354"/>
        <dbReference type="ChEBI" id="CHEBI:456216"/>
        <dbReference type="EC" id="2.7.4.7"/>
    </reaction>
</comment>
<dbReference type="SUPFAM" id="SSF53613">
    <property type="entry name" value="Ribokinase-like"/>
    <property type="match status" value="1"/>
</dbReference>
<dbReference type="PANTHER" id="PTHR20858:SF17">
    <property type="entry name" value="HYDROXYMETHYLPYRIMIDINE_PHOSPHOMETHYLPYRIMIDINE KINASE THI20-RELATED"/>
    <property type="match status" value="1"/>
</dbReference>
<dbReference type="CDD" id="cd01169">
    <property type="entry name" value="HMPP_kinase"/>
    <property type="match status" value="1"/>
</dbReference>
<evidence type="ECO:0000256" key="6">
    <source>
        <dbReference type="ARBA" id="ARBA00022741"/>
    </source>
</evidence>
<comment type="function">
    <text evidence="3">Catalyzes the phosphorylation of hydroxymethylpyrimidine phosphate (HMP-P) to HMP-PP, and of HMP to HMP-P.</text>
</comment>
<dbReference type="NCBIfam" id="TIGR00097">
    <property type="entry name" value="HMP-P_kinase"/>
    <property type="match status" value="1"/>
</dbReference>
<dbReference type="EC" id="2.7.1.49" evidence="11"/>
<keyword evidence="5 11" id="KW-0808">Transferase</keyword>
<proteinExistence type="predicted"/>
<protein>
    <submittedName>
        <fullName evidence="11">Bifunctional hydroxymethylpyrimidine kinase/phosphomethylpyrimidine kinase</fullName>
        <ecNumber evidence="11">2.7.1.49</ecNumber>
        <ecNumber evidence="11">2.7.4.7</ecNumber>
    </submittedName>
</protein>
<dbReference type="InterPro" id="IPR013749">
    <property type="entry name" value="PM/HMP-P_kinase-1"/>
</dbReference>
<comment type="caution">
    <text evidence="11">The sequence shown here is derived from an EMBL/GenBank/DDBJ whole genome shotgun (WGS) entry which is preliminary data.</text>
</comment>
<accession>A0A371P4Y1</accession>
<name>A0A371P4Y1_9ACTN</name>
<dbReference type="FunFam" id="3.40.1190.20:FF:000003">
    <property type="entry name" value="Phosphomethylpyrimidine kinase ThiD"/>
    <property type="match status" value="1"/>
</dbReference>
<dbReference type="EMBL" id="QUBR01000002">
    <property type="protein sequence ID" value="REK71007.1"/>
    <property type="molecule type" value="Genomic_DNA"/>
</dbReference>
<sequence>MLSIAGSDPSGGAGIQADLKTAAALGVYGATVVTALTAQNTLGVTGVHAVPAQFVAEQYEAVVTDLDVRAVKIGMLGSVEVVRTVAAMLREHPVPVVVLDPVMVATSGDRLVPEEAAAAIRDLLVPLASLVTPNVPEAEVLTGLGIGSADDLEHAGRALLALGPGAVLAKGGHLDGDRCIDVLVTADGAVRLESPRVHTPHTHGTGCTLSSAIASYVVRGHDLPDAVTSAKDYLSRALLAGASLELGQGSGPVDHRVRG</sequence>
<reference evidence="11 12" key="1">
    <citation type="submission" date="2018-08" db="EMBL/GenBank/DDBJ databases">
        <title>Aeromicrobium sp. M2KJ-4, whole genome shotgun sequence.</title>
        <authorList>
            <person name="Tuo L."/>
        </authorList>
    </citation>
    <scope>NUCLEOTIDE SEQUENCE [LARGE SCALE GENOMIC DNA]</scope>
    <source>
        <strain evidence="11 12">M2KJ-4</strain>
    </source>
</reference>
<evidence type="ECO:0000313" key="12">
    <source>
        <dbReference type="Proteomes" id="UP000265581"/>
    </source>
</evidence>
<dbReference type="PANTHER" id="PTHR20858">
    <property type="entry name" value="PHOSPHOMETHYLPYRIMIDINE KINASE"/>
    <property type="match status" value="1"/>
</dbReference>
<dbReference type="AlphaFoldDB" id="A0A371P4Y1"/>
<dbReference type="OrthoDB" id="34166at2"/>
<dbReference type="GO" id="GO:0009228">
    <property type="term" value="P:thiamine biosynthetic process"/>
    <property type="evidence" value="ECO:0007669"/>
    <property type="project" value="UniProtKB-KW"/>
</dbReference>
<comment type="pathway">
    <text evidence="4">Cofactor biosynthesis; thiamine diphosphate biosynthesis; 4-amino-2-methyl-5-diphosphomethylpyrimidine from 5-amino-1-(5-phospho-D-ribosyl)imidazole: step 3/3.</text>
</comment>
<keyword evidence="9" id="KW-0784">Thiamine biosynthesis</keyword>
<keyword evidence="6" id="KW-0547">Nucleotide-binding</keyword>
<feature type="domain" description="Pyridoxamine kinase/Phosphomethylpyrimidine kinase" evidence="10">
    <location>
        <begin position="8"/>
        <end position="254"/>
    </location>
</feature>
<dbReference type="Proteomes" id="UP000265581">
    <property type="component" value="Unassembled WGS sequence"/>
</dbReference>
<dbReference type="EC" id="2.7.4.7" evidence="11"/>
<evidence type="ECO:0000256" key="9">
    <source>
        <dbReference type="ARBA" id="ARBA00022977"/>
    </source>
</evidence>
<dbReference type="GO" id="GO:0008972">
    <property type="term" value="F:phosphomethylpyrimidine kinase activity"/>
    <property type="evidence" value="ECO:0007669"/>
    <property type="project" value="UniProtKB-EC"/>
</dbReference>
<keyword evidence="12" id="KW-1185">Reference proteome</keyword>
<evidence type="ECO:0000256" key="4">
    <source>
        <dbReference type="ARBA" id="ARBA00004769"/>
    </source>
</evidence>
<evidence type="ECO:0000256" key="5">
    <source>
        <dbReference type="ARBA" id="ARBA00022679"/>
    </source>
</evidence>
<evidence type="ECO:0000256" key="2">
    <source>
        <dbReference type="ARBA" id="ARBA00000565"/>
    </source>
</evidence>
<evidence type="ECO:0000256" key="3">
    <source>
        <dbReference type="ARBA" id="ARBA00003848"/>
    </source>
</evidence>
<dbReference type="GO" id="GO:0009229">
    <property type="term" value="P:thiamine diphosphate biosynthetic process"/>
    <property type="evidence" value="ECO:0007669"/>
    <property type="project" value="UniProtKB-UniPathway"/>
</dbReference>
<evidence type="ECO:0000259" key="10">
    <source>
        <dbReference type="Pfam" id="PF08543"/>
    </source>
</evidence>
<keyword evidence="7 11" id="KW-0418">Kinase</keyword>
<dbReference type="Gene3D" id="3.40.1190.20">
    <property type="match status" value="1"/>
</dbReference>
<dbReference type="GO" id="GO:0005524">
    <property type="term" value="F:ATP binding"/>
    <property type="evidence" value="ECO:0007669"/>
    <property type="project" value="UniProtKB-KW"/>
</dbReference>
<dbReference type="UniPathway" id="UPA00060">
    <property type="reaction ID" value="UER00138"/>
</dbReference>
<keyword evidence="8" id="KW-0067">ATP-binding</keyword>
<dbReference type="InterPro" id="IPR029056">
    <property type="entry name" value="Ribokinase-like"/>
</dbReference>
<evidence type="ECO:0000256" key="8">
    <source>
        <dbReference type="ARBA" id="ARBA00022840"/>
    </source>
</evidence>
<evidence type="ECO:0000256" key="1">
    <source>
        <dbReference type="ARBA" id="ARBA00000151"/>
    </source>
</evidence>
<comment type="catalytic activity">
    <reaction evidence="1">
        <text>4-amino-5-hydroxymethyl-2-methylpyrimidine + ATP = 4-amino-2-methyl-5-(phosphooxymethyl)pyrimidine + ADP + H(+)</text>
        <dbReference type="Rhea" id="RHEA:23096"/>
        <dbReference type="ChEBI" id="CHEBI:15378"/>
        <dbReference type="ChEBI" id="CHEBI:16892"/>
        <dbReference type="ChEBI" id="CHEBI:30616"/>
        <dbReference type="ChEBI" id="CHEBI:58354"/>
        <dbReference type="ChEBI" id="CHEBI:456216"/>
        <dbReference type="EC" id="2.7.1.49"/>
    </reaction>
</comment>
<dbReference type="InterPro" id="IPR004399">
    <property type="entry name" value="HMP/HMP-P_kinase_dom"/>
</dbReference>
<dbReference type="GO" id="GO:0005829">
    <property type="term" value="C:cytosol"/>
    <property type="evidence" value="ECO:0007669"/>
    <property type="project" value="TreeGrafter"/>
</dbReference>
<dbReference type="GO" id="GO:0008902">
    <property type="term" value="F:hydroxymethylpyrimidine kinase activity"/>
    <property type="evidence" value="ECO:0007669"/>
    <property type="project" value="UniProtKB-EC"/>
</dbReference>
<dbReference type="Pfam" id="PF08543">
    <property type="entry name" value="Phos_pyr_kin"/>
    <property type="match status" value="1"/>
</dbReference>
<evidence type="ECO:0000313" key="11">
    <source>
        <dbReference type="EMBL" id="REK71007.1"/>
    </source>
</evidence>
<evidence type="ECO:0000256" key="7">
    <source>
        <dbReference type="ARBA" id="ARBA00022777"/>
    </source>
</evidence>